<evidence type="ECO:0000256" key="1">
    <source>
        <dbReference type="ARBA" id="ARBA00022723"/>
    </source>
</evidence>
<feature type="domain" description="NodB homology" evidence="3">
    <location>
        <begin position="27"/>
        <end position="208"/>
    </location>
</feature>
<dbReference type="PANTHER" id="PTHR10587:SF133">
    <property type="entry name" value="CHITIN DEACETYLASE 1-RELATED"/>
    <property type="match status" value="1"/>
</dbReference>
<dbReference type="Gene3D" id="3.20.20.370">
    <property type="entry name" value="Glycoside hydrolase/deacetylase"/>
    <property type="match status" value="1"/>
</dbReference>
<dbReference type="GO" id="GO:0046872">
    <property type="term" value="F:metal ion binding"/>
    <property type="evidence" value="ECO:0007669"/>
    <property type="project" value="UniProtKB-KW"/>
</dbReference>
<dbReference type="STRING" id="104663.SAMN04488121_101737"/>
<dbReference type="Proteomes" id="UP000199045">
    <property type="component" value="Unassembled WGS sequence"/>
</dbReference>
<evidence type="ECO:0000313" key="5">
    <source>
        <dbReference type="Proteomes" id="UP000199045"/>
    </source>
</evidence>
<dbReference type="PROSITE" id="PS51677">
    <property type="entry name" value="NODB"/>
    <property type="match status" value="1"/>
</dbReference>
<reference evidence="4 5" key="1">
    <citation type="submission" date="2016-10" db="EMBL/GenBank/DDBJ databases">
        <authorList>
            <person name="de Groot N.N."/>
        </authorList>
    </citation>
    <scope>NUCLEOTIDE SEQUENCE [LARGE SCALE GENOMIC DNA]</scope>
    <source>
        <strain evidence="4 5">DSM 527</strain>
    </source>
</reference>
<dbReference type="InterPro" id="IPR002509">
    <property type="entry name" value="NODB_dom"/>
</dbReference>
<evidence type="ECO:0000259" key="3">
    <source>
        <dbReference type="PROSITE" id="PS51677"/>
    </source>
</evidence>
<accession>A0A1G7I6R7</accession>
<dbReference type="OrthoDB" id="9812065at2"/>
<dbReference type="GO" id="GO:0016020">
    <property type="term" value="C:membrane"/>
    <property type="evidence" value="ECO:0007669"/>
    <property type="project" value="TreeGrafter"/>
</dbReference>
<gene>
    <name evidence="4" type="ORF">SAMN04488121_101737</name>
</gene>
<dbReference type="EMBL" id="FNBN01000001">
    <property type="protein sequence ID" value="SDF08352.1"/>
    <property type="molecule type" value="Genomic_DNA"/>
</dbReference>
<dbReference type="GO" id="GO:0016810">
    <property type="term" value="F:hydrolase activity, acting on carbon-nitrogen (but not peptide) bonds"/>
    <property type="evidence" value="ECO:0007669"/>
    <property type="project" value="InterPro"/>
</dbReference>
<evidence type="ECO:0000313" key="4">
    <source>
        <dbReference type="EMBL" id="SDF08352.1"/>
    </source>
</evidence>
<dbReference type="RefSeq" id="WP_089828861.1">
    <property type="nucleotide sequence ID" value="NZ_FNBN01000001.1"/>
</dbReference>
<keyword evidence="1" id="KW-0479">Metal-binding</keyword>
<organism evidence="4 5">
    <name type="scientific">Chitinophaga filiformis</name>
    <name type="common">Myxococcus filiformis</name>
    <name type="synonym">Flexibacter filiformis</name>
    <dbReference type="NCBI Taxonomy" id="104663"/>
    <lineage>
        <taxon>Bacteria</taxon>
        <taxon>Pseudomonadati</taxon>
        <taxon>Bacteroidota</taxon>
        <taxon>Chitinophagia</taxon>
        <taxon>Chitinophagales</taxon>
        <taxon>Chitinophagaceae</taxon>
        <taxon>Chitinophaga</taxon>
    </lineage>
</organism>
<protein>
    <submittedName>
        <fullName evidence="4">Polysaccharide deacetylase</fullName>
    </submittedName>
</protein>
<dbReference type="GO" id="GO:0005975">
    <property type="term" value="P:carbohydrate metabolic process"/>
    <property type="evidence" value="ECO:0007669"/>
    <property type="project" value="InterPro"/>
</dbReference>
<name>A0A1G7I6R7_CHIFI</name>
<dbReference type="Pfam" id="PF01522">
    <property type="entry name" value="Polysacc_deac_1"/>
    <property type="match status" value="1"/>
</dbReference>
<dbReference type="CDD" id="cd10959">
    <property type="entry name" value="CE4_NodB_like_3"/>
    <property type="match status" value="1"/>
</dbReference>
<dbReference type="InterPro" id="IPR050248">
    <property type="entry name" value="Polysacc_deacetylase_ArnD"/>
</dbReference>
<dbReference type="AlphaFoldDB" id="A0A1G7I6R7"/>
<dbReference type="SUPFAM" id="SSF88713">
    <property type="entry name" value="Glycoside hydrolase/deacetylase"/>
    <property type="match status" value="1"/>
</dbReference>
<sequence>MFYLTKTPALLKALYKSCTWNFSPARPSVYLTFDDGPHPTATPFILDLLRKYEAKATFFCIGKNVIDHPEIYQRILEEGHHTGNHSHNHLNGWKTGTDKYIENILEARKYIDSPLFRPPYGRITPFQIRHLKKVIPNVQVIMWDVLSADFDTEISGEDCVQNVVFKAKPGSIIVFHDSTKAWDRLEYALPRVMEYFKKQQLNMEAIPY</sequence>
<dbReference type="PANTHER" id="PTHR10587">
    <property type="entry name" value="GLYCOSYL TRANSFERASE-RELATED"/>
    <property type="match status" value="1"/>
</dbReference>
<dbReference type="InterPro" id="IPR011330">
    <property type="entry name" value="Glyco_hydro/deAcase_b/a-brl"/>
</dbReference>
<evidence type="ECO:0000256" key="2">
    <source>
        <dbReference type="ARBA" id="ARBA00022801"/>
    </source>
</evidence>
<proteinExistence type="predicted"/>
<keyword evidence="2" id="KW-0378">Hydrolase</keyword>